<comment type="subcellular location">
    <subcellularLocation>
        <location evidence="1">Membrane</location>
        <topology evidence="1">Single-pass type II membrane protein</topology>
    </subcellularLocation>
</comment>
<dbReference type="PANTHER" id="PTHR12270:SF52">
    <property type="entry name" value="GLYCOSYLTRANSFERASE-LIKE PROTEIN GNT13-RELATED"/>
    <property type="match status" value="1"/>
</dbReference>
<keyword evidence="3" id="KW-0735">Signal-anchor</keyword>
<keyword evidence="8" id="KW-1185">Reference proteome</keyword>
<evidence type="ECO:0000256" key="1">
    <source>
        <dbReference type="ARBA" id="ARBA00004606"/>
    </source>
</evidence>
<dbReference type="EMBL" id="CAIIXF020000008">
    <property type="protein sequence ID" value="CAH1791493.1"/>
    <property type="molecule type" value="Genomic_DNA"/>
</dbReference>
<proteinExistence type="predicted"/>
<reference evidence="7" key="1">
    <citation type="submission" date="2022-03" db="EMBL/GenBank/DDBJ databases">
        <authorList>
            <person name="Martin C."/>
        </authorList>
    </citation>
    <scope>NUCLEOTIDE SEQUENCE</scope>
</reference>
<keyword evidence="4" id="KW-1133">Transmembrane helix</keyword>
<name>A0A8J1U6U6_OWEFU</name>
<evidence type="ECO:0000256" key="2">
    <source>
        <dbReference type="ARBA" id="ARBA00022692"/>
    </source>
</evidence>
<organism evidence="7 8">
    <name type="scientific">Owenia fusiformis</name>
    <name type="common">Polychaete worm</name>
    <dbReference type="NCBI Taxonomy" id="6347"/>
    <lineage>
        <taxon>Eukaryota</taxon>
        <taxon>Metazoa</taxon>
        <taxon>Spiralia</taxon>
        <taxon>Lophotrochozoa</taxon>
        <taxon>Annelida</taxon>
        <taxon>Polychaeta</taxon>
        <taxon>Sedentaria</taxon>
        <taxon>Canalipalpata</taxon>
        <taxon>Sabellida</taxon>
        <taxon>Oweniida</taxon>
        <taxon>Oweniidae</taxon>
        <taxon>Owenia</taxon>
    </lineage>
</organism>
<dbReference type="InterPro" id="IPR029044">
    <property type="entry name" value="Nucleotide-diphossugar_trans"/>
</dbReference>
<comment type="caution">
    <text evidence="7">The sequence shown here is derived from an EMBL/GenBank/DDBJ whole genome shotgun (WGS) entry which is preliminary data.</text>
</comment>
<protein>
    <submittedName>
        <fullName evidence="7">Uncharacterized protein</fullName>
    </submittedName>
</protein>
<dbReference type="GO" id="GO:0042285">
    <property type="term" value="F:xylosyltransferase activity"/>
    <property type="evidence" value="ECO:0007669"/>
    <property type="project" value="TreeGrafter"/>
</dbReference>
<dbReference type="PANTHER" id="PTHR12270">
    <property type="entry name" value="GLYCOSYLTRANSFERASE-RELATED"/>
    <property type="match status" value="1"/>
</dbReference>
<dbReference type="Pfam" id="PF13896">
    <property type="entry name" value="Glyco_transf_49"/>
    <property type="match status" value="2"/>
</dbReference>
<dbReference type="OrthoDB" id="411524at2759"/>
<evidence type="ECO:0000256" key="4">
    <source>
        <dbReference type="ARBA" id="ARBA00022989"/>
    </source>
</evidence>
<dbReference type="GO" id="GO:0035269">
    <property type="term" value="P:protein O-linked glycosylation via mannose"/>
    <property type="evidence" value="ECO:0007669"/>
    <property type="project" value="TreeGrafter"/>
</dbReference>
<dbReference type="GO" id="GO:0016020">
    <property type="term" value="C:membrane"/>
    <property type="evidence" value="ECO:0007669"/>
    <property type="project" value="UniProtKB-SubCell"/>
</dbReference>
<keyword evidence="2" id="KW-0812">Transmembrane</keyword>
<dbReference type="InterPro" id="IPR051292">
    <property type="entry name" value="Xyl/GlcA_transferase"/>
</dbReference>
<evidence type="ECO:0000256" key="5">
    <source>
        <dbReference type="ARBA" id="ARBA00023136"/>
    </source>
</evidence>
<dbReference type="SUPFAM" id="SSF53448">
    <property type="entry name" value="Nucleotide-diphospho-sugar transferases"/>
    <property type="match status" value="1"/>
</dbReference>
<dbReference type="Gene3D" id="3.90.550.10">
    <property type="entry name" value="Spore Coat Polysaccharide Biosynthesis Protein SpsA, Chain A"/>
    <property type="match status" value="1"/>
</dbReference>
<accession>A0A8J1U6U6</accession>
<keyword evidence="6" id="KW-0325">Glycoprotein</keyword>
<keyword evidence="5" id="KW-0472">Membrane</keyword>
<gene>
    <name evidence="7" type="ORF">OFUS_LOCUS16570</name>
</gene>
<dbReference type="AlphaFoldDB" id="A0A8J1U6U6"/>
<evidence type="ECO:0000313" key="7">
    <source>
        <dbReference type="EMBL" id="CAH1791493.1"/>
    </source>
</evidence>
<dbReference type="GO" id="GO:0015020">
    <property type="term" value="F:glucuronosyltransferase activity"/>
    <property type="evidence" value="ECO:0007669"/>
    <property type="project" value="TreeGrafter"/>
</dbReference>
<evidence type="ECO:0000313" key="8">
    <source>
        <dbReference type="Proteomes" id="UP000749559"/>
    </source>
</evidence>
<sequence length="625" mass="72388">MVFIRKITVLRCFVIFCGACTLYMFLHVLDMPVLTDFDIRGMPVSRKTSNAMEIPQTRASYTKKSKDSTARNVKQNEADHLQYVKQNEVDHLQYVKQNEYNQTYVKYNKYYRLIETLSSVEIVDNSEVSLSRGWWFIKEEYWTKYTDCANGSCKIAFAVQCLSKLRALYQYLPILQTAPIRGVYFSVNSFNKILMKQDNPFGHQYTAMALLKFTDGSNHTIQLQFSPQEGHQQQNDVYMLPKDKAPLSSISLSLACAGYKGPVSFMDVNLSPIVDDVTMQSDPKVNDFIAKCPEQAPVPNIATFRFRQLTLNHHIISLANDITLVTQVSADRLYMLNDVLPYWDGPVSIAIYIPASPAGKPIYDDEYIIHKLKNLTQRCEITILYGAFCNEKYPINTLRNHAIRHVQSEYLLLSDADFLPSLNFQRHAKSEINRLKFVLDLNDNSYTTDMDRTALVAPAFEYLKNPFKSNNLAKSKVELSQLYKNQSQIRIFNGVWSENHKATDYEKWFETSYSYEVTDYQIKYEPYVVLRKHSQLPLYDERFVGYGMNKVSYLMELKAAGYTFIVLPNCWVSHIPHEKTNNNQEFSYDAVARLKNRVLRYEFMADYTRKYEIGGCSEPEHGDDS</sequence>
<evidence type="ECO:0000256" key="6">
    <source>
        <dbReference type="ARBA" id="ARBA00023180"/>
    </source>
</evidence>
<evidence type="ECO:0000256" key="3">
    <source>
        <dbReference type="ARBA" id="ARBA00022968"/>
    </source>
</evidence>
<dbReference type="Proteomes" id="UP000749559">
    <property type="component" value="Unassembled WGS sequence"/>
</dbReference>